<evidence type="ECO:0000313" key="2">
    <source>
        <dbReference type="EMBL" id="KAK9516433.1"/>
    </source>
</evidence>
<proteinExistence type="predicted"/>
<reference evidence="2 3" key="1">
    <citation type="journal article" date="2024" name="Genome Biol. Evol.">
        <title>Chromosome-level genome assembly of the viviparous eelpout Zoarces viviparus.</title>
        <authorList>
            <person name="Fuhrmann N."/>
            <person name="Brasseur M.V."/>
            <person name="Bakowski C.E."/>
            <person name="Podsiadlowski L."/>
            <person name="Prost S."/>
            <person name="Krehenwinkel H."/>
            <person name="Mayer C."/>
        </authorList>
    </citation>
    <scope>NUCLEOTIDE SEQUENCE [LARGE SCALE GENOMIC DNA]</scope>
    <source>
        <strain evidence="2">NO-MEL_2022_Ind0_liver</strain>
    </source>
</reference>
<evidence type="ECO:0000256" key="1">
    <source>
        <dbReference type="SAM" id="MobiDB-lite"/>
    </source>
</evidence>
<feature type="compositionally biased region" description="Pro residues" evidence="1">
    <location>
        <begin position="13"/>
        <end position="22"/>
    </location>
</feature>
<feature type="region of interest" description="Disordered" evidence="1">
    <location>
        <begin position="1"/>
        <end position="55"/>
    </location>
</feature>
<comment type="caution">
    <text evidence="2">The sequence shown here is derived from an EMBL/GenBank/DDBJ whole genome shotgun (WGS) entry which is preliminary data.</text>
</comment>
<accession>A0AAW1E1Z7</accession>
<organism evidence="2 3">
    <name type="scientific">Zoarces viviparus</name>
    <name type="common">Viviparous eelpout</name>
    <name type="synonym">Blennius viviparus</name>
    <dbReference type="NCBI Taxonomy" id="48416"/>
    <lineage>
        <taxon>Eukaryota</taxon>
        <taxon>Metazoa</taxon>
        <taxon>Chordata</taxon>
        <taxon>Craniata</taxon>
        <taxon>Vertebrata</taxon>
        <taxon>Euteleostomi</taxon>
        <taxon>Actinopterygii</taxon>
        <taxon>Neopterygii</taxon>
        <taxon>Teleostei</taxon>
        <taxon>Neoteleostei</taxon>
        <taxon>Acanthomorphata</taxon>
        <taxon>Eupercaria</taxon>
        <taxon>Perciformes</taxon>
        <taxon>Cottioidei</taxon>
        <taxon>Zoarcales</taxon>
        <taxon>Zoarcidae</taxon>
        <taxon>Zoarcinae</taxon>
        <taxon>Zoarces</taxon>
    </lineage>
</organism>
<evidence type="ECO:0000313" key="3">
    <source>
        <dbReference type="Proteomes" id="UP001488805"/>
    </source>
</evidence>
<sequence>MGAQPASSSLAITPPPPEPLPPMAGQGTEGRGETAEKTRHTRGQPLNTGVTVKGPENLPSSWNDIYAWLPLGACGSYAHMKRECTHLCYCQH</sequence>
<dbReference type="AlphaFoldDB" id="A0AAW1E1Z7"/>
<dbReference type="Proteomes" id="UP001488805">
    <property type="component" value="Unassembled WGS sequence"/>
</dbReference>
<name>A0AAW1E1Z7_ZOAVI</name>
<gene>
    <name evidence="2" type="ORF">VZT92_024363</name>
</gene>
<protein>
    <submittedName>
        <fullName evidence="2">Uncharacterized protein</fullName>
    </submittedName>
</protein>
<dbReference type="EMBL" id="JBCEZU010000575">
    <property type="protein sequence ID" value="KAK9516433.1"/>
    <property type="molecule type" value="Genomic_DNA"/>
</dbReference>
<feature type="compositionally biased region" description="Polar residues" evidence="1">
    <location>
        <begin position="1"/>
        <end position="11"/>
    </location>
</feature>
<keyword evidence="3" id="KW-1185">Reference proteome</keyword>